<feature type="chain" id="PRO_5040442090" evidence="2">
    <location>
        <begin position="19"/>
        <end position="125"/>
    </location>
</feature>
<reference evidence="3" key="1">
    <citation type="submission" date="2021-07" db="EMBL/GenBank/DDBJ databases">
        <authorList>
            <person name="Durling M."/>
        </authorList>
    </citation>
    <scope>NUCLEOTIDE SEQUENCE</scope>
</reference>
<feature type="region of interest" description="Disordered" evidence="1">
    <location>
        <begin position="98"/>
        <end position="125"/>
    </location>
</feature>
<evidence type="ECO:0000256" key="1">
    <source>
        <dbReference type="SAM" id="MobiDB-lite"/>
    </source>
</evidence>
<evidence type="ECO:0000256" key="2">
    <source>
        <dbReference type="SAM" id="SignalP"/>
    </source>
</evidence>
<name>A0A9N9Q2X1_9HELO</name>
<dbReference type="EMBL" id="CAJVRM010000229">
    <property type="protein sequence ID" value="CAG8977685.1"/>
    <property type="molecule type" value="Genomic_DNA"/>
</dbReference>
<evidence type="ECO:0000313" key="3">
    <source>
        <dbReference type="EMBL" id="CAG8977685.1"/>
    </source>
</evidence>
<comment type="caution">
    <text evidence="3">The sequence shown here is derived from an EMBL/GenBank/DDBJ whole genome shotgun (WGS) entry which is preliminary data.</text>
</comment>
<dbReference type="AlphaFoldDB" id="A0A9N9Q2X1"/>
<sequence length="125" mass="13918">MPFLHPFVVSAQLATVLAVTVPKTLDTSDLALLENTANSIGKAFEEVSTLGNIKKRFNLIYFEWSAPGTGSKKKNMASPDALETTEQIIKKRYIKERVPSSVSRTPPHQNMQHQKTHLQVASLRT</sequence>
<keyword evidence="2" id="KW-0732">Signal</keyword>
<keyword evidence="4" id="KW-1185">Reference proteome</keyword>
<dbReference type="Proteomes" id="UP000701801">
    <property type="component" value="Unassembled WGS sequence"/>
</dbReference>
<proteinExistence type="predicted"/>
<feature type="compositionally biased region" description="Polar residues" evidence="1">
    <location>
        <begin position="100"/>
        <end position="125"/>
    </location>
</feature>
<protein>
    <submittedName>
        <fullName evidence="3">Uncharacterized protein</fullName>
    </submittedName>
</protein>
<gene>
    <name evidence="3" type="ORF">HYALB_00009631</name>
</gene>
<feature type="signal peptide" evidence="2">
    <location>
        <begin position="1"/>
        <end position="18"/>
    </location>
</feature>
<organism evidence="3 4">
    <name type="scientific">Hymenoscyphus albidus</name>
    <dbReference type="NCBI Taxonomy" id="595503"/>
    <lineage>
        <taxon>Eukaryota</taxon>
        <taxon>Fungi</taxon>
        <taxon>Dikarya</taxon>
        <taxon>Ascomycota</taxon>
        <taxon>Pezizomycotina</taxon>
        <taxon>Leotiomycetes</taxon>
        <taxon>Helotiales</taxon>
        <taxon>Helotiaceae</taxon>
        <taxon>Hymenoscyphus</taxon>
    </lineage>
</organism>
<evidence type="ECO:0000313" key="4">
    <source>
        <dbReference type="Proteomes" id="UP000701801"/>
    </source>
</evidence>
<accession>A0A9N9Q2X1</accession>